<evidence type="ECO:0000256" key="2">
    <source>
        <dbReference type="SAM" id="Phobius"/>
    </source>
</evidence>
<feature type="compositionally biased region" description="Polar residues" evidence="1">
    <location>
        <begin position="369"/>
        <end position="383"/>
    </location>
</feature>
<dbReference type="RefSeq" id="XP_016212173.1">
    <property type="nucleotide sequence ID" value="XM_016360091.1"/>
</dbReference>
<name>A0A0D2AT25_9PEZI</name>
<organism evidence="4 5">
    <name type="scientific">Verruconis gallopava</name>
    <dbReference type="NCBI Taxonomy" id="253628"/>
    <lineage>
        <taxon>Eukaryota</taxon>
        <taxon>Fungi</taxon>
        <taxon>Dikarya</taxon>
        <taxon>Ascomycota</taxon>
        <taxon>Pezizomycotina</taxon>
        <taxon>Dothideomycetes</taxon>
        <taxon>Pleosporomycetidae</taxon>
        <taxon>Venturiales</taxon>
        <taxon>Sympoventuriaceae</taxon>
        <taxon>Verruconis</taxon>
    </lineage>
</organism>
<keyword evidence="2" id="KW-1133">Transmembrane helix</keyword>
<protein>
    <recommendedName>
        <fullName evidence="3">Membrane anchor Opy2 N-terminal domain-containing protein</fullName>
    </recommendedName>
</protein>
<keyword evidence="2" id="KW-0472">Membrane</keyword>
<sequence length="454" mass="48019">MASLPYSDAFSPANSFFKRCVTCPNTAPTCPSCKSDEICSQTLGDCETCPTASCVKAATSGSLVGTSSKSSGPNIGAIVGGVIGGVALITLIVFCIWKYWLKGRRHEVEIEEWEDDEEMEKSNASVFTREARSRASTHTVASLASTVLTRASNIIQIAYIPGVTNRSGNTGPDLLVPPVPPIPAQTPPTLHSRFADDQLLFMPGDLRDSTYSDVSSVSGERRPGSIAPSLARTSMASTIFMDSAVVNPMPATQIIGGKAAIVSVGSKGSTPGSTPPVPSVDFAKHGGKAVKPVIIKMPSSTDGSGSATSSLKTMKPVALNIIRKDKKAPSDVASVDSSALESRDSKRMTKSSLAPSEMSVETHRRARQSGLTHRSSRHTTYSDLSDDDDEHERSRQSLMDRRNESPFTDAAEIKTPTTPSVPGGSPLKISTPSSSKEAAERGKSPFEDPESPTK</sequence>
<keyword evidence="5" id="KW-1185">Reference proteome</keyword>
<dbReference type="EMBL" id="KN847550">
    <property type="protein sequence ID" value="KIW02304.1"/>
    <property type="molecule type" value="Genomic_DNA"/>
</dbReference>
<feature type="transmembrane region" description="Helical" evidence="2">
    <location>
        <begin position="75"/>
        <end position="97"/>
    </location>
</feature>
<dbReference type="Proteomes" id="UP000053259">
    <property type="component" value="Unassembled WGS sequence"/>
</dbReference>
<feature type="compositionally biased region" description="Basic and acidic residues" evidence="1">
    <location>
        <begin position="391"/>
        <end position="404"/>
    </location>
</feature>
<dbReference type="AlphaFoldDB" id="A0A0D2AT25"/>
<gene>
    <name evidence="4" type="ORF">PV09_06451</name>
</gene>
<feature type="compositionally biased region" description="Basic and acidic residues" evidence="1">
    <location>
        <begin position="437"/>
        <end position="454"/>
    </location>
</feature>
<evidence type="ECO:0000313" key="5">
    <source>
        <dbReference type="Proteomes" id="UP000053259"/>
    </source>
</evidence>
<reference evidence="4 5" key="1">
    <citation type="submission" date="2015-01" db="EMBL/GenBank/DDBJ databases">
        <title>The Genome Sequence of Ochroconis gallopava CBS43764.</title>
        <authorList>
            <consortium name="The Broad Institute Genomics Platform"/>
            <person name="Cuomo C."/>
            <person name="de Hoog S."/>
            <person name="Gorbushina A."/>
            <person name="Stielow B."/>
            <person name="Teixiera M."/>
            <person name="Abouelleil A."/>
            <person name="Chapman S.B."/>
            <person name="Priest M."/>
            <person name="Young S.K."/>
            <person name="Wortman J."/>
            <person name="Nusbaum C."/>
            <person name="Birren B."/>
        </authorList>
    </citation>
    <scope>NUCLEOTIDE SEQUENCE [LARGE SCALE GENOMIC DNA]</scope>
    <source>
        <strain evidence="4 5">CBS 43764</strain>
    </source>
</reference>
<feature type="region of interest" description="Disordered" evidence="1">
    <location>
        <begin position="326"/>
        <end position="454"/>
    </location>
</feature>
<evidence type="ECO:0000256" key="1">
    <source>
        <dbReference type="SAM" id="MobiDB-lite"/>
    </source>
</evidence>
<keyword evidence="2" id="KW-0812">Transmembrane</keyword>
<dbReference type="HOGENOM" id="CLU_030352_0_0_1"/>
<dbReference type="GeneID" id="27314424"/>
<proteinExistence type="predicted"/>
<dbReference type="STRING" id="253628.A0A0D2AT25"/>
<dbReference type="Pfam" id="PF09463">
    <property type="entry name" value="Opy2"/>
    <property type="match status" value="1"/>
</dbReference>
<feature type="compositionally biased region" description="Low complexity" evidence="1">
    <location>
        <begin position="415"/>
        <end position="426"/>
    </location>
</feature>
<feature type="compositionally biased region" description="Low complexity" evidence="1">
    <location>
        <begin position="330"/>
        <end position="339"/>
    </location>
</feature>
<dbReference type="InParanoid" id="A0A0D2AT25"/>
<feature type="domain" description="Membrane anchor Opy2 N-terminal" evidence="3">
    <location>
        <begin position="20"/>
        <end position="54"/>
    </location>
</feature>
<dbReference type="Gene3D" id="1.20.5.100">
    <property type="entry name" value="Cytochrome c1, transmembrane anchor, C-terminal"/>
    <property type="match status" value="1"/>
</dbReference>
<evidence type="ECO:0000313" key="4">
    <source>
        <dbReference type="EMBL" id="KIW02304.1"/>
    </source>
</evidence>
<dbReference type="OrthoDB" id="2402916at2759"/>
<evidence type="ECO:0000259" key="3">
    <source>
        <dbReference type="Pfam" id="PF09463"/>
    </source>
</evidence>
<accession>A0A0D2AT25</accession>
<dbReference type="VEuPathDB" id="FungiDB:PV09_06451"/>
<dbReference type="InterPro" id="IPR018571">
    <property type="entry name" value="Membrane_anchor_Opy2_N"/>
</dbReference>